<comment type="pathway">
    <text evidence="8 10">Purine metabolism; AMP biosynthesis via de novo pathway; AMP from IMP: step 1/2.</text>
</comment>
<comment type="subcellular location">
    <subcellularLocation>
        <location evidence="8">Cytoplasm</location>
    </subcellularLocation>
</comment>
<dbReference type="GO" id="GO:0004019">
    <property type="term" value="F:adenylosuccinate synthase activity"/>
    <property type="evidence" value="ECO:0007669"/>
    <property type="project" value="UniProtKB-EC"/>
</dbReference>
<feature type="binding site" evidence="8">
    <location>
        <position position="303"/>
    </location>
    <ligand>
        <name>GTP</name>
        <dbReference type="ChEBI" id="CHEBI:37565"/>
    </ligand>
</feature>
<comment type="catalytic activity">
    <reaction evidence="8 10">
        <text>IMP + L-aspartate + GTP = N(6)-(1,2-dicarboxyethyl)-AMP + GDP + phosphate + 2 H(+)</text>
        <dbReference type="Rhea" id="RHEA:15753"/>
        <dbReference type="ChEBI" id="CHEBI:15378"/>
        <dbReference type="ChEBI" id="CHEBI:29991"/>
        <dbReference type="ChEBI" id="CHEBI:37565"/>
        <dbReference type="ChEBI" id="CHEBI:43474"/>
        <dbReference type="ChEBI" id="CHEBI:57567"/>
        <dbReference type="ChEBI" id="CHEBI:58053"/>
        <dbReference type="ChEBI" id="CHEBI:58189"/>
        <dbReference type="EC" id="6.3.4.4"/>
    </reaction>
</comment>
<keyword evidence="2 8" id="KW-0436">Ligase</keyword>
<evidence type="ECO:0000256" key="3">
    <source>
        <dbReference type="ARBA" id="ARBA00022723"/>
    </source>
</evidence>
<evidence type="ECO:0000256" key="6">
    <source>
        <dbReference type="ARBA" id="ARBA00022842"/>
    </source>
</evidence>
<gene>
    <name evidence="8" type="primary">purA</name>
    <name evidence="11" type="ORF">K0O23_14385</name>
</gene>
<keyword evidence="6 8" id="KW-0460">Magnesium</keyword>
<comment type="subunit">
    <text evidence="1 8">Homodimer.</text>
</comment>
<comment type="similarity">
    <text evidence="8 10">Belongs to the adenylosuccinate synthetase family.</text>
</comment>
<comment type="function">
    <text evidence="8">Plays an important role in the de novo pathway of purine nucleotide biosynthesis. Catalyzes the first committed step in the biosynthesis of AMP from IMP.</text>
</comment>
<feature type="binding site" evidence="8">
    <location>
        <begin position="12"/>
        <end position="18"/>
    </location>
    <ligand>
        <name>GTP</name>
        <dbReference type="ChEBI" id="CHEBI:37565"/>
    </ligand>
</feature>
<evidence type="ECO:0000313" key="11">
    <source>
        <dbReference type="EMBL" id="MBW7468260.1"/>
    </source>
</evidence>
<dbReference type="EC" id="6.3.4.4" evidence="8 10"/>
<feature type="binding site" evidence="8">
    <location>
        <begin position="329"/>
        <end position="331"/>
    </location>
    <ligand>
        <name>GTP</name>
        <dbReference type="ChEBI" id="CHEBI:37565"/>
    </ligand>
</feature>
<proteinExistence type="inferred from homology"/>
<feature type="binding site" description="in other chain" evidence="8">
    <location>
        <position position="301"/>
    </location>
    <ligand>
        <name>IMP</name>
        <dbReference type="ChEBI" id="CHEBI:58053"/>
        <note>ligand shared between dimeric partners</note>
    </ligand>
</feature>
<keyword evidence="4 8" id="KW-0547">Nucleotide-binding</keyword>
<dbReference type="Gene3D" id="3.40.440.10">
    <property type="entry name" value="Adenylosuccinate Synthetase, subunit A, domain 1"/>
    <property type="match status" value="1"/>
</dbReference>
<dbReference type="InterPro" id="IPR001114">
    <property type="entry name" value="Adenylosuccinate_synthetase"/>
</dbReference>
<evidence type="ECO:0000256" key="9">
    <source>
        <dbReference type="PROSITE-ProRule" id="PRU10134"/>
    </source>
</evidence>
<dbReference type="InterPro" id="IPR027417">
    <property type="entry name" value="P-loop_NTPase"/>
</dbReference>
<evidence type="ECO:0000256" key="10">
    <source>
        <dbReference type="RuleBase" id="RU000520"/>
    </source>
</evidence>
<feature type="binding site" description="in other chain" evidence="8">
    <location>
        <begin position="38"/>
        <end position="41"/>
    </location>
    <ligand>
        <name>IMP</name>
        <dbReference type="ChEBI" id="CHEBI:58053"/>
        <note>ligand shared between dimeric partners</note>
    </ligand>
</feature>
<keyword evidence="7 8" id="KW-0342">GTP-binding</keyword>
<keyword evidence="3 8" id="KW-0479">Metal-binding</keyword>
<dbReference type="EMBL" id="JAHYXK010000012">
    <property type="protein sequence ID" value="MBW7468260.1"/>
    <property type="molecule type" value="Genomic_DNA"/>
</dbReference>
<dbReference type="InterPro" id="IPR042110">
    <property type="entry name" value="Adenylosuccinate_synth_dom2"/>
</dbReference>
<sequence length="428" mass="47012">MAVDILIGLQWGDEGKGKIVDVLAPTYDIVARFQGGPNAGHTLEFEGTKHVLHQIPSGIFHPHIKNIIGNGVVLDPIVFRAEMQKLTDRGVDAAKNLYISKKASLILPSHKVLDRVSEEALGSGKIGSTLKGIGPTYQDKIGRVGLRVGDILADDFQERYNRLVERHKKTVEFYGQQLELGDQEQTFFEAVAYLRTLNLVDSEYMINEALQSGQRILAEGAQGSLLDVDFGTYPFVTSSTTLVAGACTGLGVAPKHIGEVYGIFKAYCTRVGSGPFPTELLDEVGEEIRQAGREFGSTTGRPRRCGWVDLPSLKYSIMLNGVTQLNMMKADVLTEFNTISICTHYKLPSGEITDKVPHSLEEGNVEPIFTDLPGWKVDLNQIDSVDQLPEAFKNYLAFIEEHLQVPITIVSVGPDRKSTLKRDAVNVG</sequence>
<comment type="cofactor">
    <cofactor evidence="8">
        <name>Mg(2+)</name>
        <dbReference type="ChEBI" id="CHEBI:18420"/>
    </cofactor>
    <text evidence="8">Binds 1 Mg(2+) ion per subunit.</text>
</comment>
<dbReference type="SUPFAM" id="SSF52540">
    <property type="entry name" value="P-loop containing nucleoside triphosphate hydrolases"/>
    <property type="match status" value="1"/>
</dbReference>
<dbReference type="InterPro" id="IPR042111">
    <property type="entry name" value="Adenylosuccinate_synth_dom3"/>
</dbReference>
<dbReference type="NCBIfam" id="NF002223">
    <property type="entry name" value="PRK01117.1"/>
    <property type="match status" value="1"/>
</dbReference>
<comment type="caution">
    <text evidence="11">The sequence shown here is derived from an EMBL/GenBank/DDBJ whole genome shotgun (WGS) entry which is preliminary data.</text>
</comment>
<dbReference type="PANTHER" id="PTHR11846">
    <property type="entry name" value="ADENYLOSUCCINATE SYNTHETASE"/>
    <property type="match status" value="1"/>
</dbReference>
<dbReference type="RefSeq" id="WP_219878131.1">
    <property type="nucleotide sequence ID" value="NZ_JAHYXK010000012.1"/>
</dbReference>
<dbReference type="InterPro" id="IPR042109">
    <property type="entry name" value="Adenylosuccinate_synth_dom1"/>
</dbReference>
<dbReference type="NCBIfam" id="TIGR00184">
    <property type="entry name" value="purA"/>
    <property type="match status" value="1"/>
</dbReference>
<keyword evidence="5 8" id="KW-0658">Purine biosynthesis</keyword>
<feature type="binding site" evidence="8">
    <location>
        <position position="143"/>
    </location>
    <ligand>
        <name>IMP</name>
        <dbReference type="ChEBI" id="CHEBI:58053"/>
        <note>ligand shared between dimeric partners</note>
    </ligand>
</feature>
<dbReference type="Gene3D" id="3.90.170.10">
    <property type="entry name" value="Adenylosuccinate Synthetase, subunit A, domain 3"/>
    <property type="match status" value="1"/>
</dbReference>
<evidence type="ECO:0000313" key="12">
    <source>
        <dbReference type="Proteomes" id="UP000813018"/>
    </source>
</evidence>
<reference evidence="11 12" key="1">
    <citation type="journal article" date="2016" name="Int. J. Syst. Evol. Microbiol.">
        <title>Pontibacter aydingkolensis sp. nov., isolated from soil of a salt lake.</title>
        <authorList>
            <person name="Osman G."/>
            <person name="Zhang T."/>
            <person name="Lou K."/>
            <person name="Gao Y."/>
            <person name="Chang W."/>
            <person name="Lin Q."/>
            <person name="Yang H.M."/>
            <person name="Huo X.D."/>
            <person name="Wang N."/>
        </authorList>
    </citation>
    <scope>NUCLEOTIDE SEQUENCE [LARGE SCALE GENOMIC DNA]</scope>
    <source>
        <strain evidence="11 12">KACC 19255</strain>
    </source>
</reference>
<feature type="binding site" description="in other chain" evidence="8">
    <location>
        <position position="222"/>
    </location>
    <ligand>
        <name>IMP</name>
        <dbReference type="ChEBI" id="CHEBI:58053"/>
        <note>ligand shared between dimeric partners</note>
    </ligand>
</feature>
<keyword evidence="8" id="KW-0963">Cytoplasm</keyword>
<name>A0ABS7CWS3_9BACT</name>
<dbReference type="Pfam" id="PF00709">
    <property type="entry name" value="Adenylsucc_synt"/>
    <property type="match status" value="1"/>
</dbReference>
<dbReference type="SMART" id="SM00788">
    <property type="entry name" value="Adenylsucc_synt"/>
    <property type="match status" value="1"/>
</dbReference>
<evidence type="ECO:0000256" key="4">
    <source>
        <dbReference type="ARBA" id="ARBA00022741"/>
    </source>
</evidence>
<feature type="active site" description="Proton donor" evidence="8">
    <location>
        <position position="41"/>
    </location>
</feature>
<dbReference type="InterPro" id="IPR033128">
    <property type="entry name" value="Adenylosuccin_syn_Lys_AS"/>
</dbReference>
<feature type="binding site" description="in other chain" evidence="8">
    <location>
        <begin position="13"/>
        <end position="16"/>
    </location>
    <ligand>
        <name>IMP</name>
        <dbReference type="ChEBI" id="CHEBI:58053"/>
        <note>ligand shared between dimeric partners</note>
    </ligand>
</feature>
<dbReference type="PANTHER" id="PTHR11846:SF0">
    <property type="entry name" value="ADENYLOSUCCINATE SYNTHETASE"/>
    <property type="match status" value="1"/>
</dbReference>
<feature type="binding site" description="in other chain" evidence="8">
    <location>
        <position position="237"/>
    </location>
    <ligand>
        <name>IMP</name>
        <dbReference type="ChEBI" id="CHEBI:58053"/>
        <note>ligand shared between dimeric partners</note>
    </ligand>
</feature>
<feature type="active site" description="Proton acceptor" evidence="8">
    <location>
        <position position="13"/>
    </location>
</feature>
<feature type="binding site" evidence="8">
    <location>
        <position position="40"/>
    </location>
    <ligand>
        <name>Mg(2+)</name>
        <dbReference type="ChEBI" id="CHEBI:18420"/>
    </ligand>
</feature>
<keyword evidence="12" id="KW-1185">Reference proteome</keyword>
<organism evidence="11 12">
    <name type="scientific">Pontibacter aydingkolensis</name>
    <dbReference type="NCBI Taxonomy" id="1911536"/>
    <lineage>
        <taxon>Bacteria</taxon>
        <taxon>Pseudomonadati</taxon>
        <taxon>Bacteroidota</taxon>
        <taxon>Cytophagia</taxon>
        <taxon>Cytophagales</taxon>
        <taxon>Hymenobacteraceae</taxon>
        <taxon>Pontibacter</taxon>
    </lineage>
</organism>
<dbReference type="PROSITE" id="PS00513">
    <property type="entry name" value="ADENYLOSUCCIN_SYN_2"/>
    <property type="match status" value="1"/>
</dbReference>
<dbReference type="CDD" id="cd03108">
    <property type="entry name" value="AdSS"/>
    <property type="match status" value="1"/>
</dbReference>
<protein>
    <recommendedName>
        <fullName evidence="8 10">Adenylosuccinate synthetase</fullName>
        <shortName evidence="8">AMPSase</shortName>
        <shortName evidence="8">AdSS</shortName>
        <ecNumber evidence="8 10">6.3.4.4</ecNumber>
    </recommendedName>
    <alternativeName>
        <fullName evidence="8">IMP--aspartate ligase</fullName>
    </alternativeName>
</protein>
<dbReference type="HAMAP" id="MF_00011">
    <property type="entry name" value="Adenylosucc_synth"/>
    <property type="match status" value="1"/>
</dbReference>
<evidence type="ECO:0000256" key="8">
    <source>
        <dbReference type="HAMAP-Rule" id="MF_00011"/>
    </source>
</evidence>
<evidence type="ECO:0000256" key="7">
    <source>
        <dbReference type="ARBA" id="ARBA00023134"/>
    </source>
</evidence>
<feature type="binding site" evidence="8">
    <location>
        <begin position="411"/>
        <end position="413"/>
    </location>
    <ligand>
        <name>GTP</name>
        <dbReference type="ChEBI" id="CHEBI:37565"/>
    </ligand>
</feature>
<dbReference type="Gene3D" id="1.10.300.10">
    <property type="entry name" value="Adenylosuccinate Synthetase, subunit A, domain 2"/>
    <property type="match status" value="1"/>
</dbReference>
<accession>A0ABS7CWS3</accession>
<dbReference type="Proteomes" id="UP000813018">
    <property type="component" value="Unassembled WGS sequence"/>
</dbReference>
<evidence type="ECO:0000256" key="5">
    <source>
        <dbReference type="ARBA" id="ARBA00022755"/>
    </source>
</evidence>
<feature type="binding site" evidence="8">
    <location>
        <position position="13"/>
    </location>
    <ligand>
        <name>Mg(2+)</name>
        <dbReference type="ChEBI" id="CHEBI:18420"/>
    </ligand>
</feature>
<evidence type="ECO:0000256" key="1">
    <source>
        <dbReference type="ARBA" id="ARBA00011738"/>
    </source>
</evidence>
<dbReference type="InterPro" id="IPR018220">
    <property type="entry name" value="Adenylosuccin_syn_GTP-bd"/>
</dbReference>
<feature type="binding site" description="in other chain" evidence="8">
    <location>
        <position position="129"/>
    </location>
    <ligand>
        <name>IMP</name>
        <dbReference type="ChEBI" id="CHEBI:58053"/>
        <note>ligand shared between dimeric partners</note>
    </ligand>
</feature>
<evidence type="ECO:0000256" key="2">
    <source>
        <dbReference type="ARBA" id="ARBA00022598"/>
    </source>
</evidence>
<feature type="active site" evidence="9">
    <location>
        <position position="140"/>
    </location>
</feature>
<feature type="binding site" evidence="8">
    <location>
        <begin position="297"/>
        <end position="303"/>
    </location>
    <ligand>
        <name>substrate</name>
    </ligand>
</feature>
<feature type="binding site" evidence="8">
    <location>
        <begin position="40"/>
        <end position="42"/>
    </location>
    <ligand>
        <name>GTP</name>
        <dbReference type="ChEBI" id="CHEBI:37565"/>
    </ligand>
</feature>
<dbReference type="PROSITE" id="PS01266">
    <property type="entry name" value="ADENYLOSUCCIN_SYN_1"/>
    <property type="match status" value="1"/>
</dbReference>